<evidence type="ECO:0008006" key="3">
    <source>
        <dbReference type="Google" id="ProtNLM"/>
    </source>
</evidence>
<keyword evidence="1" id="KW-0812">Transmembrane</keyword>
<gene>
    <name evidence="2" type="ORF">LCGC14_1371610</name>
</gene>
<evidence type="ECO:0000256" key="1">
    <source>
        <dbReference type="SAM" id="Phobius"/>
    </source>
</evidence>
<name>A0A0F9K5E3_9ZZZZ</name>
<evidence type="ECO:0000313" key="2">
    <source>
        <dbReference type="EMBL" id="KKM77284.1"/>
    </source>
</evidence>
<sequence length="106" mass="12170">MDKDFEDCNFYYFVGGFLVAVAILLGLLTFVPLSVRVDAEPEVAWCEEWEFFNCEPEVCNEGSVSDSQSFVSLKFLILEDINGWSDATVESVNCECFSKKRVWRRC</sequence>
<dbReference type="AlphaFoldDB" id="A0A0F9K5E3"/>
<comment type="caution">
    <text evidence="2">The sequence shown here is derived from an EMBL/GenBank/DDBJ whole genome shotgun (WGS) entry which is preliminary data.</text>
</comment>
<protein>
    <recommendedName>
        <fullName evidence="3">Transmembrane protein</fullName>
    </recommendedName>
</protein>
<organism evidence="2">
    <name type="scientific">marine sediment metagenome</name>
    <dbReference type="NCBI Taxonomy" id="412755"/>
    <lineage>
        <taxon>unclassified sequences</taxon>
        <taxon>metagenomes</taxon>
        <taxon>ecological metagenomes</taxon>
    </lineage>
</organism>
<accession>A0A0F9K5E3</accession>
<dbReference type="EMBL" id="LAZR01008667">
    <property type="protein sequence ID" value="KKM77284.1"/>
    <property type="molecule type" value="Genomic_DNA"/>
</dbReference>
<proteinExistence type="predicted"/>
<reference evidence="2" key="1">
    <citation type="journal article" date="2015" name="Nature">
        <title>Complex archaea that bridge the gap between prokaryotes and eukaryotes.</title>
        <authorList>
            <person name="Spang A."/>
            <person name="Saw J.H."/>
            <person name="Jorgensen S.L."/>
            <person name="Zaremba-Niedzwiedzka K."/>
            <person name="Martijn J."/>
            <person name="Lind A.E."/>
            <person name="van Eijk R."/>
            <person name="Schleper C."/>
            <person name="Guy L."/>
            <person name="Ettema T.J."/>
        </authorList>
    </citation>
    <scope>NUCLEOTIDE SEQUENCE</scope>
</reference>
<keyword evidence="1" id="KW-0472">Membrane</keyword>
<feature type="transmembrane region" description="Helical" evidence="1">
    <location>
        <begin position="12"/>
        <end position="31"/>
    </location>
</feature>
<keyword evidence="1" id="KW-1133">Transmembrane helix</keyword>